<dbReference type="InterPro" id="IPR029032">
    <property type="entry name" value="AhpD-like"/>
</dbReference>
<dbReference type="EMBL" id="CP163440">
    <property type="protein sequence ID" value="XDQ67189.1"/>
    <property type="molecule type" value="Genomic_DNA"/>
</dbReference>
<dbReference type="SUPFAM" id="SSF69118">
    <property type="entry name" value="AhpD-like"/>
    <property type="match status" value="1"/>
</dbReference>
<evidence type="ECO:0000313" key="1">
    <source>
        <dbReference type="EMBL" id="XDQ67189.1"/>
    </source>
</evidence>
<dbReference type="Gene3D" id="1.20.1290.10">
    <property type="entry name" value="AhpD-like"/>
    <property type="match status" value="1"/>
</dbReference>
<organism evidence="1">
    <name type="scientific">Streptomyces sp. R35</name>
    <dbReference type="NCBI Taxonomy" id="3238630"/>
    <lineage>
        <taxon>Bacteria</taxon>
        <taxon>Bacillati</taxon>
        <taxon>Actinomycetota</taxon>
        <taxon>Actinomycetes</taxon>
        <taxon>Kitasatosporales</taxon>
        <taxon>Streptomycetaceae</taxon>
        <taxon>Streptomyces</taxon>
    </lineage>
</organism>
<gene>
    <name evidence="1" type="ORF">AB5J50_43595</name>
</gene>
<dbReference type="PANTHER" id="PTHR34846">
    <property type="entry name" value="4-CARBOXYMUCONOLACTONE DECARBOXYLASE FAMILY PROTEIN (AFU_ORTHOLOGUE AFUA_6G11590)"/>
    <property type="match status" value="1"/>
</dbReference>
<dbReference type="RefSeq" id="WP_369264116.1">
    <property type="nucleotide sequence ID" value="NZ_CP163440.1"/>
</dbReference>
<name>A0AB39SPD2_9ACTN</name>
<protein>
    <submittedName>
        <fullName evidence="1">Carboxymuconolactone decarboxylase family protein</fullName>
    </submittedName>
</protein>
<dbReference type="AlphaFoldDB" id="A0AB39SPD2"/>
<dbReference type="PANTHER" id="PTHR34846:SF11">
    <property type="entry name" value="4-CARBOXYMUCONOLACTONE DECARBOXYLASE FAMILY PROTEIN (AFU_ORTHOLOGUE AFUA_6G11590)"/>
    <property type="match status" value="1"/>
</dbReference>
<sequence>MRLPLIPPTELTAEQRPLYEAFEKMIQAEEYQGFEVRDPDGAFVGPWGVMLHFPDLAVPLGQFIDVAQKLPGLSERARQVVILTLGGRFNVAYELYAHTPLALRAGLRPDQIAALSAGSRPADLGEDELLAADVASALARGGAVPGPLYDAAVAKLGRQGFAAVAFITVHYLALGTLLNAYDVPAGRAVTQTD</sequence>
<proteinExistence type="predicted"/>
<reference evidence="1" key="1">
    <citation type="submission" date="2024-07" db="EMBL/GenBank/DDBJ databases">
        <authorList>
            <person name="Yu S.T."/>
        </authorList>
    </citation>
    <scope>NUCLEOTIDE SEQUENCE</scope>
    <source>
        <strain evidence="1">R35</strain>
    </source>
</reference>
<accession>A0AB39SPD2</accession>